<sequence>MTFKGLDALLKFLLTSDKPNYKPSFNKFVTKHEDDFIEWHTTPKTAEELERLWSNRFRKECKRLEKKGKMGTTNYRSNYWKRISQRITLRYKEDMALMRHEEQVLETQNVLVDALNKRLRERATKNYDKSDSSYTPSDEDSDTSRSSKFPYSWSISDCCISDMLNKFRNDCVKKYNHGEAMTRDELLTLNYTYLFSADGGRDCRTFIQLPEHVQGALADELDQDDEFVFLERSSKQLCNEVEELMLLYPTRAPDQLDDIFQAAKDKSKETGLVAHVLKTIVAQYAGRPDFTAMDEDVFSDTAFKPFFHSIVGSIPYCSRDGQFTQLDKSLQLRPDAMLSTTTNKNETLRCLVAEVKAPNRSFNGDFLKLAFEMKCALDAMIEHHVDHPYSLGIQVEGFTVRTYRMDLLYDHVYRMIHLRTFYLPRSAADFGVVKSAICSLMQIRKLLEELVKNVKGSKAPQTIADERKSWRRPTIFVPDQKY</sequence>
<feature type="region of interest" description="Disordered" evidence="1">
    <location>
        <begin position="126"/>
        <end position="149"/>
    </location>
</feature>
<keyword evidence="3" id="KW-1185">Reference proteome</keyword>
<evidence type="ECO:0000256" key="1">
    <source>
        <dbReference type="SAM" id="MobiDB-lite"/>
    </source>
</evidence>
<reference evidence="2 3" key="1">
    <citation type="submission" date="2023-03" db="EMBL/GenBank/DDBJ databases">
        <title>Genome sequence of Lichtheimia ornata CBS 291.66.</title>
        <authorList>
            <person name="Mohabir J.T."/>
            <person name="Shea T.P."/>
            <person name="Kurbessoian T."/>
            <person name="Berby B."/>
            <person name="Fontaine J."/>
            <person name="Livny J."/>
            <person name="Gnirke A."/>
            <person name="Stajich J.E."/>
            <person name="Cuomo C.A."/>
        </authorList>
    </citation>
    <scope>NUCLEOTIDE SEQUENCE [LARGE SCALE GENOMIC DNA]</scope>
    <source>
        <strain evidence="2">CBS 291.66</strain>
    </source>
</reference>
<evidence type="ECO:0000313" key="3">
    <source>
        <dbReference type="Proteomes" id="UP001234581"/>
    </source>
</evidence>
<proteinExistence type="predicted"/>
<comment type="caution">
    <text evidence="2">The sequence shown here is derived from an EMBL/GenBank/DDBJ whole genome shotgun (WGS) entry which is preliminary data.</text>
</comment>
<dbReference type="RefSeq" id="XP_058337488.1">
    <property type="nucleotide sequence ID" value="XM_058491742.1"/>
</dbReference>
<organism evidence="2 3">
    <name type="scientific">Lichtheimia ornata</name>
    <dbReference type="NCBI Taxonomy" id="688661"/>
    <lineage>
        <taxon>Eukaryota</taxon>
        <taxon>Fungi</taxon>
        <taxon>Fungi incertae sedis</taxon>
        <taxon>Mucoromycota</taxon>
        <taxon>Mucoromycotina</taxon>
        <taxon>Mucoromycetes</taxon>
        <taxon>Mucorales</taxon>
        <taxon>Lichtheimiaceae</taxon>
        <taxon>Lichtheimia</taxon>
    </lineage>
</organism>
<dbReference type="EMBL" id="JARTCD010000100">
    <property type="protein sequence ID" value="KAJ8652574.1"/>
    <property type="molecule type" value="Genomic_DNA"/>
</dbReference>
<name>A0AAD7UTS1_9FUNG</name>
<accession>A0AAD7UTS1</accession>
<gene>
    <name evidence="2" type="ORF">O0I10_011779</name>
</gene>
<protein>
    <submittedName>
        <fullName evidence="2">Uncharacterized protein</fullName>
    </submittedName>
</protein>
<dbReference type="Proteomes" id="UP001234581">
    <property type="component" value="Unassembled WGS sequence"/>
</dbReference>
<evidence type="ECO:0000313" key="2">
    <source>
        <dbReference type="EMBL" id="KAJ8652574.1"/>
    </source>
</evidence>
<dbReference type="GeneID" id="83219178"/>
<dbReference type="AlphaFoldDB" id="A0AAD7UTS1"/>